<dbReference type="RefSeq" id="WP_002560991.1">
    <property type="nucleotide sequence ID" value="NZ_JRNQ01000035.1"/>
</dbReference>
<feature type="transmembrane region" description="Helical" evidence="1">
    <location>
        <begin position="96"/>
        <end position="119"/>
    </location>
</feature>
<dbReference type="Proteomes" id="UP000029525">
    <property type="component" value="Unassembled WGS sequence"/>
</dbReference>
<protein>
    <submittedName>
        <fullName evidence="2">Uncharacterized protein</fullName>
    </submittedName>
</protein>
<gene>
    <name evidence="2" type="ORF">HMPREF0647_06445</name>
</gene>
<keyword evidence="1" id="KW-0812">Transmembrane</keyword>
<name>A0A096ABJ8_9BACT</name>
<dbReference type="GeneID" id="99672146"/>
<evidence type="ECO:0000256" key="1">
    <source>
        <dbReference type="SAM" id="Phobius"/>
    </source>
</evidence>
<accession>A0A096ABJ8</accession>
<comment type="caution">
    <text evidence="2">The sequence shown here is derived from an EMBL/GenBank/DDBJ whole genome shotgun (WGS) entry which is preliminary data.</text>
</comment>
<dbReference type="OrthoDB" id="1243570at2"/>
<sequence>MKTNNINLFCDIVTQRSGEHSCAINILLQQQLYGQVISILRQELDSMVRVMFLLSISDLNLREHFINQTLEGIKWSYPNTKKVVTDKQMVDLADKFYGWPFFVYKLGCAFIHLSAMVYYKNSNPFLLLSVSERNDITRFLHQYHSFPLELELNLENIIPYLDKVFNKVSSNLACYIEDLRQNKLLEEY</sequence>
<evidence type="ECO:0000313" key="2">
    <source>
        <dbReference type="EMBL" id="KGF44493.1"/>
    </source>
</evidence>
<organism evidence="2 3">
    <name type="scientific">Prevotella bivia DNF00320</name>
    <dbReference type="NCBI Taxonomy" id="1401068"/>
    <lineage>
        <taxon>Bacteria</taxon>
        <taxon>Pseudomonadati</taxon>
        <taxon>Bacteroidota</taxon>
        <taxon>Bacteroidia</taxon>
        <taxon>Bacteroidales</taxon>
        <taxon>Prevotellaceae</taxon>
        <taxon>Prevotella</taxon>
    </lineage>
</organism>
<keyword evidence="1" id="KW-1133">Transmembrane helix</keyword>
<proteinExistence type="predicted"/>
<reference evidence="2 3" key="1">
    <citation type="submission" date="2014-07" db="EMBL/GenBank/DDBJ databases">
        <authorList>
            <person name="McCorrison J."/>
            <person name="Sanka R."/>
            <person name="Torralba M."/>
            <person name="Gillis M."/>
            <person name="Haft D.H."/>
            <person name="Methe B."/>
            <person name="Sutton G."/>
            <person name="Nelson K.E."/>
        </authorList>
    </citation>
    <scope>NUCLEOTIDE SEQUENCE [LARGE SCALE GENOMIC DNA]</scope>
    <source>
        <strain evidence="2 3">DNF00320</strain>
    </source>
</reference>
<keyword evidence="1" id="KW-0472">Membrane</keyword>
<dbReference type="EMBL" id="JRNQ01000035">
    <property type="protein sequence ID" value="KGF44493.1"/>
    <property type="molecule type" value="Genomic_DNA"/>
</dbReference>
<dbReference type="AlphaFoldDB" id="A0A096ABJ8"/>
<evidence type="ECO:0000313" key="3">
    <source>
        <dbReference type="Proteomes" id="UP000029525"/>
    </source>
</evidence>